<dbReference type="Proteomes" id="UP000291084">
    <property type="component" value="Chromosome 11"/>
</dbReference>
<proteinExistence type="predicted"/>
<organism evidence="2 3">
    <name type="scientific">Vigna angularis var. angularis</name>
    <dbReference type="NCBI Taxonomy" id="157739"/>
    <lineage>
        <taxon>Eukaryota</taxon>
        <taxon>Viridiplantae</taxon>
        <taxon>Streptophyta</taxon>
        <taxon>Embryophyta</taxon>
        <taxon>Tracheophyta</taxon>
        <taxon>Spermatophyta</taxon>
        <taxon>Magnoliopsida</taxon>
        <taxon>eudicotyledons</taxon>
        <taxon>Gunneridae</taxon>
        <taxon>Pentapetalae</taxon>
        <taxon>rosids</taxon>
        <taxon>fabids</taxon>
        <taxon>Fabales</taxon>
        <taxon>Fabaceae</taxon>
        <taxon>Papilionoideae</taxon>
        <taxon>50 kb inversion clade</taxon>
        <taxon>NPAAA clade</taxon>
        <taxon>indigoferoid/millettioid clade</taxon>
        <taxon>Phaseoleae</taxon>
        <taxon>Vigna</taxon>
    </lineage>
</organism>
<evidence type="ECO:0000313" key="3">
    <source>
        <dbReference type="Proteomes" id="UP000291084"/>
    </source>
</evidence>
<reference evidence="2 3" key="1">
    <citation type="journal article" date="2015" name="Sci. Rep.">
        <title>The power of single molecule real-time sequencing technology in the de novo assembly of a eukaryotic genome.</title>
        <authorList>
            <person name="Sakai H."/>
            <person name="Naito K."/>
            <person name="Ogiso-Tanaka E."/>
            <person name="Takahashi Y."/>
            <person name="Iseki K."/>
            <person name="Muto C."/>
            <person name="Satou K."/>
            <person name="Teruya K."/>
            <person name="Shiroma A."/>
            <person name="Shimoji M."/>
            <person name="Hirano T."/>
            <person name="Itoh T."/>
            <person name="Kaga A."/>
            <person name="Tomooka N."/>
        </authorList>
    </citation>
    <scope>NUCLEOTIDE SEQUENCE [LARGE SCALE GENOMIC DNA]</scope>
    <source>
        <strain evidence="3">cv. Shumari</strain>
    </source>
</reference>
<feature type="region of interest" description="Disordered" evidence="1">
    <location>
        <begin position="1"/>
        <end position="20"/>
    </location>
</feature>
<evidence type="ECO:0000256" key="1">
    <source>
        <dbReference type="SAM" id="MobiDB-lite"/>
    </source>
</evidence>
<dbReference type="EMBL" id="AP015044">
    <property type="protein sequence ID" value="BAU02147.1"/>
    <property type="molecule type" value="Genomic_DNA"/>
</dbReference>
<name>A0A0S3TAZ5_PHAAN</name>
<evidence type="ECO:0000313" key="2">
    <source>
        <dbReference type="EMBL" id="BAU02147.1"/>
    </source>
</evidence>
<accession>A0A0S3TAZ5</accession>
<dbReference type="AlphaFoldDB" id="A0A0S3TAZ5"/>
<keyword evidence="3" id="KW-1185">Reference proteome</keyword>
<sequence length="105" mass="12002">MRMEEKERGRTKKNYTEETRKYRAKKKLNRLVAVKGSLPPSKLCRRRQRLASSLKAFLYSAIAELSKALPPSSKVLRSRRLVTSQGFSALYLCRRTIAGSTIISL</sequence>
<protein>
    <submittedName>
        <fullName evidence="2">Uncharacterized protein</fullName>
    </submittedName>
</protein>
<gene>
    <name evidence="2" type="primary">Vigan.11G158800</name>
    <name evidence="2" type="ORF">VIGAN_11158800</name>
</gene>